<name>A0A804QSQ5_MAIZE</name>
<accession>A0A804QSQ5</accession>
<organism evidence="1 2">
    <name type="scientific">Zea mays</name>
    <name type="common">Maize</name>
    <dbReference type="NCBI Taxonomy" id="4577"/>
    <lineage>
        <taxon>Eukaryota</taxon>
        <taxon>Viridiplantae</taxon>
        <taxon>Streptophyta</taxon>
        <taxon>Embryophyta</taxon>
        <taxon>Tracheophyta</taxon>
        <taxon>Spermatophyta</taxon>
        <taxon>Magnoliopsida</taxon>
        <taxon>Liliopsida</taxon>
        <taxon>Poales</taxon>
        <taxon>Poaceae</taxon>
        <taxon>PACMAD clade</taxon>
        <taxon>Panicoideae</taxon>
        <taxon>Andropogonodae</taxon>
        <taxon>Andropogoneae</taxon>
        <taxon>Tripsacinae</taxon>
        <taxon>Zea</taxon>
    </lineage>
</organism>
<dbReference type="Gramene" id="Zm00001eb351590_T001">
    <property type="protein sequence ID" value="Zm00001eb351590_P001"/>
    <property type="gene ID" value="Zm00001eb351590"/>
</dbReference>
<dbReference type="InParanoid" id="A0A804QSQ5"/>
<dbReference type="Proteomes" id="UP000007305">
    <property type="component" value="Chromosome 8"/>
</dbReference>
<keyword evidence="2" id="KW-1185">Reference proteome</keyword>
<dbReference type="AlphaFoldDB" id="A0A804QSQ5"/>
<evidence type="ECO:0000313" key="2">
    <source>
        <dbReference type="Proteomes" id="UP000007305"/>
    </source>
</evidence>
<evidence type="ECO:0000313" key="1">
    <source>
        <dbReference type="EnsemblPlants" id="Zm00001eb351590_P001"/>
    </source>
</evidence>
<protein>
    <submittedName>
        <fullName evidence="1">Uncharacterized protein</fullName>
    </submittedName>
</protein>
<sequence length="177" mass="19720">MLQPGVPPSSLVVTATTRLREASLIFLSVLRSFVCSFWLSCLLSINQQTELWLVAYFFLHVSCFTDDRERAVVPTPGLLLSCLLIMYMCPLNSTRAGGKEIFVHSVKCGTLCLSQFDYFFELGGHSMLPNMQRSSGHFELNVLTFYSLSGKNATPSSVTFFVSNEILSGTFTTNFNN</sequence>
<proteinExistence type="predicted"/>
<dbReference type="EnsemblPlants" id="Zm00001eb351590_T001">
    <property type="protein sequence ID" value="Zm00001eb351590_P001"/>
    <property type="gene ID" value="Zm00001eb351590"/>
</dbReference>
<reference evidence="1" key="2">
    <citation type="submission" date="2019-07" db="EMBL/GenBank/DDBJ databases">
        <authorList>
            <person name="Seetharam A."/>
            <person name="Woodhouse M."/>
            <person name="Cannon E."/>
        </authorList>
    </citation>
    <scope>NUCLEOTIDE SEQUENCE [LARGE SCALE GENOMIC DNA]</scope>
    <source>
        <strain evidence="1">cv. B73</strain>
    </source>
</reference>
<reference evidence="1" key="3">
    <citation type="submission" date="2021-05" db="UniProtKB">
        <authorList>
            <consortium name="EnsemblPlants"/>
        </authorList>
    </citation>
    <scope>IDENTIFICATION</scope>
    <source>
        <strain evidence="1">cv. B73</strain>
    </source>
</reference>
<reference evidence="2" key="1">
    <citation type="journal article" date="2009" name="Science">
        <title>The B73 maize genome: complexity, diversity, and dynamics.</title>
        <authorList>
            <person name="Schnable P.S."/>
            <person name="Ware D."/>
            <person name="Fulton R.S."/>
            <person name="Stein J.C."/>
            <person name="Wei F."/>
            <person name="Pasternak S."/>
            <person name="Liang C."/>
            <person name="Zhang J."/>
            <person name="Fulton L."/>
            <person name="Graves T.A."/>
            <person name="Minx P."/>
            <person name="Reily A.D."/>
            <person name="Courtney L."/>
            <person name="Kruchowski S.S."/>
            <person name="Tomlinson C."/>
            <person name="Strong C."/>
            <person name="Delehaunty K."/>
            <person name="Fronick C."/>
            <person name="Courtney B."/>
            <person name="Rock S.M."/>
            <person name="Belter E."/>
            <person name="Du F."/>
            <person name="Kim K."/>
            <person name="Abbott R.M."/>
            <person name="Cotton M."/>
            <person name="Levy A."/>
            <person name="Marchetto P."/>
            <person name="Ochoa K."/>
            <person name="Jackson S.M."/>
            <person name="Gillam B."/>
            <person name="Chen W."/>
            <person name="Yan L."/>
            <person name="Higginbotham J."/>
            <person name="Cardenas M."/>
            <person name="Waligorski J."/>
            <person name="Applebaum E."/>
            <person name="Phelps L."/>
            <person name="Falcone J."/>
            <person name="Kanchi K."/>
            <person name="Thane T."/>
            <person name="Scimone A."/>
            <person name="Thane N."/>
            <person name="Henke J."/>
            <person name="Wang T."/>
            <person name="Ruppert J."/>
            <person name="Shah N."/>
            <person name="Rotter K."/>
            <person name="Hodges J."/>
            <person name="Ingenthron E."/>
            <person name="Cordes M."/>
            <person name="Kohlberg S."/>
            <person name="Sgro J."/>
            <person name="Delgado B."/>
            <person name="Mead K."/>
            <person name="Chinwalla A."/>
            <person name="Leonard S."/>
            <person name="Crouse K."/>
            <person name="Collura K."/>
            <person name="Kudrna D."/>
            <person name="Currie J."/>
            <person name="He R."/>
            <person name="Angelova A."/>
            <person name="Rajasekar S."/>
            <person name="Mueller T."/>
            <person name="Lomeli R."/>
            <person name="Scara G."/>
            <person name="Ko A."/>
            <person name="Delaney K."/>
            <person name="Wissotski M."/>
            <person name="Lopez G."/>
            <person name="Campos D."/>
            <person name="Braidotti M."/>
            <person name="Ashley E."/>
            <person name="Golser W."/>
            <person name="Kim H."/>
            <person name="Lee S."/>
            <person name="Lin J."/>
            <person name="Dujmic Z."/>
            <person name="Kim W."/>
            <person name="Talag J."/>
            <person name="Zuccolo A."/>
            <person name="Fan C."/>
            <person name="Sebastian A."/>
            <person name="Kramer M."/>
            <person name="Spiegel L."/>
            <person name="Nascimento L."/>
            <person name="Zutavern T."/>
            <person name="Miller B."/>
            <person name="Ambroise C."/>
            <person name="Muller S."/>
            <person name="Spooner W."/>
            <person name="Narechania A."/>
            <person name="Ren L."/>
            <person name="Wei S."/>
            <person name="Kumari S."/>
            <person name="Faga B."/>
            <person name="Levy M.J."/>
            <person name="McMahan L."/>
            <person name="Van Buren P."/>
            <person name="Vaughn M.W."/>
            <person name="Ying K."/>
            <person name="Yeh C.-T."/>
            <person name="Emrich S.J."/>
            <person name="Jia Y."/>
            <person name="Kalyanaraman A."/>
            <person name="Hsia A.-P."/>
            <person name="Barbazuk W.B."/>
            <person name="Baucom R.S."/>
            <person name="Brutnell T.P."/>
            <person name="Carpita N.C."/>
            <person name="Chaparro C."/>
            <person name="Chia J.-M."/>
            <person name="Deragon J.-M."/>
            <person name="Estill J.C."/>
            <person name="Fu Y."/>
            <person name="Jeddeloh J.A."/>
            <person name="Han Y."/>
            <person name="Lee H."/>
            <person name="Li P."/>
            <person name="Lisch D.R."/>
            <person name="Liu S."/>
            <person name="Liu Z."/>
            <person name="Nagel D.H."/>
            <person name="McCann M.C."/>
            <person name="SanMiguel P."/>
            <person name="Myers A.M."/>
            <person name="Nettleton D."/>
            <person name="Nguyen J."/>
            <person name="Penning B.W."/>
            <person name="Ponnala L."/>
            <person name="Schneider K.L."/>
            <person name="Schwartz D.C."/>
            <person name="Sharma A."/>
            <person name="Soderlund C."/>
            <person name="Springer N.M."/>
            <person name="Sun Q."/>
            <person name="Wang H."/>
            <person name="Waterman M."/>
            <person name="Westerman R."/>
            <person name="Wolfgruber T.K."/>
            <person name="Yang L."/>
            <person name="Yu Y."/>
            <person name="Zhang L."/>
            <person name="Zhou S."/>
            <person name="Zhu Q."/>
            <person name="Bennetzen J.L."/>
            <person name="Dawe R.K."/>
            <person name="Jiang J."/>
            <person name="Jiang N."/>
            <person name="Presting G.G."/>
            <person name="Wessler S.R."/>
            <person name="Aluru S."/>
            <person name="Martienssen R.A."/>
            <person name="Clifton S.W."/>
            <person name="McCombie W.R."/>
            <person name="Wing R.A."/>
            <person name="Wilson R.K."/>
        </authorList>
    </citation>
    <scope>NUCLEOTIDE SEQUENCE [LARGE SCALE GENOMIC DNA]</scope>
    <source>
        <strain evidence="2">cv. B73</strain>
    </source>
</reference>